<dbReference type="AlphaFoldDB" id="A0A6J5FAK7"/>
<dbReference type="PANTHER" id="PTHR35024:SF4">
    <property type="entry name" value="POLYMER-FORMING CYTOSKELETAL PROTEIN"/>
    <property type="match status" value="1"/>
</dbReference>
<evidence type="ECO:0000256" key="1">
    <source>
        <dbReference type="ARBA" id="ARBA00044755"/>
    </source>
</evidence>
<reference evidence="3 4" key="1">
    <citation type="submission" date="2020-04" db="EMBL/GenBank/DDBJ databases">
        <authorList>
            <person name="De Canck E."/>
        </authorList>
    </citation>
    <scope>NUCLEOTIDE SEQUENCE [LARGE SCALE GENOMIC DNA]</scope>
    <source>
        <strain evidence="3 4">LMG 29542</strain>
    </source>
</reference>
<accession>A0A6J5FAK7</accession>
<name>A0A6J5FAK7_9BURK</name>
<organism evidence="3 4">
    <name type="scientific">Paraburkholderia humisilvae</name>
    <dbReference type="NCBI Taxonomy" id="627669"/>
    <lineage>
        <taxon>Bacteria</taxon>
        <taxon>Pseudomonadati</taxon>
        <taxon>Pseudomonadota</taxon>
        <taxon>Betaproteobacteria</taxon>
        <taxon>Burkholderiales</taxon>
        <taxon>Burkholderiaceae</taxon>
        <taxon>Paraburkholderia</taxon>
    </lineage>
</organism>
<proteinExistence type="inferred from homology"/>
<evidence type="ECO:0000256" key="2">
    <source>
        <dbReference type="SAM" id="MobiDB-lite"/>
    </source>
</evidence>
<evidence type="ECO:0008006" key="5">
    <source>
        <dbReference type="Google" id="ProtNLM"/>
    </source>
</evidence>
<evidence type="ECO:0000313" key="4">
    <source>
        <dbReference type="Proteomes" id="UP000494363"/>
    </source>
</evidence>
<evidence type="ECO:0000313" key="3">
    <source>
        <dbReference type="EMBL" id="CAB3774245.1"/>
    </source>
</evidence>
<dbReference type="Pfam" id="PF04519">
    <property type="entry name" value="Bactofilin"/>
    <property type="match status" value="1"/>
</dbReference>
<gene>
    <name evidence="3" type="ORF">LMG29542_07664</name>
</gene>
<dbReference type="PANTHER" id="PTHR35024">
    <property type="entry name" value="HYPOTHETICAL CYTOSOLIC PROTEIN"/>
    <property type="match status" value="1"/>
</dbReference>
<keyword evidence="4" id="KW-1185">Reference proteome</keyword>
<comment type="similarity">
    <text evidence="1">Belongs to the bactofilin family.</text>
</comment>
<sequence length="158" mass="16563">MLGRKKTQSLGSSKIMTLLAGDVHFMGDLEFSDGIRLDGKLTGHAVSKPGSHSLFVVSEKGVVHGDIHGYDVIINGTVLGNVSAEHSVELQANAQVTGNIEYRQLQMDYGARVDGTLTRTDAPVGAGTGGEGMGPHKPLSVESPEPVGLLGNRETSRA</sequence>
<dbReference type="InterPro" id="IPR007607">
    <property type="entry name" value="BacA/B"/>
</dbReference>
<dbReference type="Proteomes" id="UP000494363">
    <property type="component" value="Unassembled WGS sequence"/>
</dbReference>
<dbReference type="RefSeq" id="WP_175232913.1">
    <property type="nucleotide sequence ID" value="NZ_CADIKH010000102.1"/>
</dbReference>
<feature type="region of interest" description="Disordered" evidence="2">
    <location>
        <begin position="118"/>
        <end position="158"/>
    </location>
</feature>
<protein>
    <recommendedName>
        <fullName evidence="5">Cell shape determination protein CcmA</fullName>
    </recommendedName>
</protein>
<dbReference type="EMBL" id="CADIKH010000102">
    <property type="protein sequence ID" value="CAB3774245.1"/>
    <property type="molecule type" value="Genomic_DNA"/>
</dbReference>